<comment type="catalytic activity">
    <reaction evidence="3">
        <text>N(6)-octanoyl-L-lysyl-[glycine-cleavage complex H protein] + L-lysyl-[lipoyl-carrier protein] = N(6)-octanoyl-L-lysyl-[lipoyl-carrier protein] + L-lysyl-[glycine-cleavage complex H protein]</text>
        <dbReference type="Rhea" id="RHEA:20213"/>
        <dbReference type="Rhea" id="RHEA-COMP:10500"/>
        <dbReference type="Rhea" id="RHEA-COMP:10501"/>
        <dbReference type="Rhea" id="RHEA-COMP:10503"/>
        <dbReference type="Rhea" id="RHEA-COMP:10504"/>
        <dbReference type="ChEBI" id="CHEBI:29969"/>
        <dbReference type="ChEBI" id="CHEBI:78809"/>
        <dbReference type="EC" id="2.3.1.204"/>
    </reaction>
</comment>
<dbReference type="InterPro" id="IPR004143">
    <property type="entry name" value="BPL_LPL_catalytic"/>
</dbReference>
<comment type="miscellaneous">
    <text evidence="3">The reaction proceeds via a thioester-linked acyl-enzyme intermediate.</text>
</comment>
<sequence length="275" mass="30973">MKHWTTIFPSETVRFLDDTHSELKPYQSFAVDDALIETIDHSQPVIRLWRHHPYVILGIADTKLPFLTDGVTFLNDNSYNVVVRNSGGLAVIADNGVLSLSLILPEAKTTSINEGYEKMVAFIKEVLKPWTDNIEAFEVVGSYCPGDYDLSIGGKKFAGISQRRVKSGLSVQIYLALSADHGQRATLIQQFYQHAKQGETTRITYPDVDPNTMESLTTIVGEPLDTDQLVDRIKTVLSEHFTISDTPLTKEEQQIFDKREQQMIDRNKKALGPLF</sequence>
<feature type="site" description="Lowers pKa of active site Cys" evidence="3">
    <location>
        <position position="156"/>
    </location>
</feature>
<feature type="domain" description="BPL/LPL catalytic" evidence="4">
    <location>
        <begin position="40"/>
        <end position="245"/>
    </location>
</feature>
<dbReference type="Proteomes" id="UP000321547">
    <property type="component" value="Unassembled WGS sequence"/>
</dbReference>
<reference evidence="6 7" key="1">
    <citation type="submission" date="2016-10" db="EMBL/GenBank/DDBJ databases">
        <authorList>
            <person name="de Groot N.N."/>
        </authorList>
    </citation>
    <scope>NUCLEOTIDE SEQUENCE [LARGE SCALE GENOMIC DNA]</scope>
    <source>
        <strain evidence="6 7">DSM 17073</strain>
    </source>
</reference>
<dbReference type="EMBL" id="BJWI01000004">
    <property type="protein sequence ID" value="GEM01019.1"/>
    <property type="molecule type" value="Genomic_DNA"/>
</dbReference>
<protein>
    <recommendedName>
        <fullName evidence="3">Octanoyl-[GcvH]:protein N-octanoyltransferase</fullName>
        <ecNumber evidence="3">2.3.1.204</ecNumber>
    </recommendedName>
    <alternativeName>
        <fullName evidence="3">Octanoyl-[GcvH]:E2 amidotransferase</fullName>
    </alternativeName>
</protein>
<dbReference type="STRING" id="306540.SAMN05421839_10437"/>
<evidence type="ECO:0000313" key="8">
    <source>
        <dbReference type="Proteomes" id="UP000321547"/>
    </source>
</evidence>
<dbReference type="PANTHER" id="PTHR43679:SF2">
    <property type="entry name" value="OCTANOYL-[GCVH]:PROTEIN N-OCTANOYLTRANSFERASE"/>
    <property type="match status" value="1"/>
</dbReference>
<evidence type="ECO:0000313" key="7">
    <source>
        <dbReference type="Proteomes" id="UP000242243"/>
    </source>
</evidence>
<dbReference type="InterPro" id="IPR024897">
    <property type="entry name" value="LipL"/>
</dbReference>
<dbReference type="GO" id="GO:0033819">
    <property type="term" value="F:lipoyl(octanoyl) transferase activity"/>
    <property type="evidence" value="ECO:0007669"/>
    <property type="project" value="InterPro"/>
</dbReference>
<proteinExistence type="inferred from homology"/>
<dbReference type="InterPro" id="IPR050664">
    <property type="entry name" value="Octanoyltrans_LipM/LipL"/>
</dbReference>
<comment type="function">
    <text evidence="3">Catalyzes the amidotransfer (transamidation) of the octanoyl moiety from octanoyl-GcvH to the lipoyl domain of the E2 subunit of lipoate-dependent enzymes.</text>
</comment>
<dbReference type="Gene3D" id="3.30.930.10">
    <property type="entry name" value="Bira Bifunctional Protein, Domain 2"/>
    <property type="match status" value="1"/>
</dbReference>
<evidence type="ECO:0000313" key="6">
    <source>
        <dbReference type="EMBL" id="SFP04786.1"/>
    </source>
</evidence>
<comment type="pathway">
    <text evidence="3">Protein modification; protein lipoylation via endogenous pathway; protein N(6)-(lipoyl)lysine from octanoyl-[acyl-carrier-protein].</text>
</comment>
<evidence type="ECO:0000256" key="1">
    <source>
        <dbReference type="ARBA" id="ARBA00022679"/>
    </source>
</evidence>
<organism evidence="6 7">
    <name type="scientific">Halolactibacillus halophilus</name>
    <dbReference type="NCBI Taxonomy" id="306540"/>
    <lineage>
        <taxon>Bacteria</taxon>
        <taxon>Bacillati</taxon>
        <taxon>Bacillota</taxon>
        <taxon>Bacilli</taxon>
        <taxon>Bacillales</taxon>
        <taxon>Bacillaceae</taxon>
        <taxon>Halolactibacillus</taxon>
    </lineage>
</organism>
<dbReference type="AlphaFoldDB" id="A0A1I5M757"/>
<dbReference type="GO" id="GO:0009249">
    <property type="term" value="P:protein lipoylation"/>
    <property type="evidence" value="ECO:0007669"/>
    <property type="project" value="UniProtKB-UniRule"/>
</dbReference>
<feature type="active site" description="Acyl-thioester intermediate" evidence="3">
    <location>
        <position position="144"/>
    </location>
</feature>
<name>A0A1I5M757_9BACI</name>
<dbReference type="InterPro" id="IPR045864">
    <property type="entry name" value="aa-tRNA-synth_II/BPL/LPL"/>
</dbReference>
<evidence type="ECO:0000259" key="4">
    <source>
        <dbReference type="PROSITE" id="PS51733"/>
    </source>
</evidence>
<accession>A0A1I5M757</accession>
<dbReference type="EMBL" id="FOXC01000004">
    <property type="protein sequence ID" value="SFP04786.1"/>
    <property type="molecule type" value="Genomic_DNA"/>
</dbReference>
<evidence type="ECO:0000313" key="5">
    <source>
        <dbReference type="EMBL" id="GEM01019.1"/>
    </source>
</evidence>
<keyword evidence="8" id="KW-1185">Reference proteome</keyword>
<evidence type="ECO:0000256" key="3">
    <source>
        <dbReference type="HAMAP-Rule" id="MF_02119"/>
    </source>
</evidence>
<dbReference type="HAMAP" id="MF_02119">
    <property type="entry name" value="LipL"/>
    <property type="match status" value="1"/>
</dbReference>
<dbReference type="EC" id="2.3.1.204" evidence="3"/>
<gene>
    <name evidence="3 5" type="primary">lipL</name>
    <name evidence="5" type="ORF">HHA03_05510</name>
    <name evidence="6" type="ORF">SAMN05421839_10437</name>
</gene>
<dbReference type="Pfam" id="PF21948">
    <property type="entry name" value="LplA-B_cat"/>
    <property type="match status" value="1"/>
</dbReference>
<dbReference type="SUPFAM" id="SSF55681">
    <property type="entry name" value="Class II aaRS and biotin synthetases"/>
    <property type="match status" value="1"/>
</dbReference>
<comment type="similarity">
    <text evidence="3">Belongs to the octanoyltransferase LipL family.</text>
</comment>
<dbReference type="PROSITE" id="PS51733">
    <property type="entry name" value="BPL_LPL_CATALYTIC"/>
    <property type="match status" value="1"/>
</dbReference>
<evidence type="ECO:0000256" key="2">
    <source>
        <dbReference type="ARBA" id="ARBA00023315"/>
    </source>
</evidence>
<dbReference type="Proteomes" id="UP000242243">
    <property type="component" value="Unassembled WGS sequence"/>
</dbReference>
<reference evidence="5 8" key="2">
    <citation type="submission" date="2019-07" db="EMBL/GenBank/DDBJ databases">
        <title>Whole genome shotgun sequence of Halolactibacillus halophilus NBRC 100868.</title>
        <authorList>
            <person name="Hosoyama A."/>
            <person name="Uohara A."/>
            <person name="Ohji S."/>
            <person name="Ichikawa N."/>
        </authorList>
    </citation>
    <scope>NUCLEOTIDE SEQUENCE [LARGE SCALE GENOMIC DNA]</scope>
    <source>
        <strain evidence="5 8">NBRC 100868</strain>
    </source>
</reference>
<dbReference type="CDD" id="cd16443">
    <property type="entry name" value="LplA"/>
    <property type="match status" value="1"/>
</dbReference>
<keyword evidence="1 3" id="KW-0808">Transferase</keyword>
<dbReference type="GO" id="GO:0009107">
    <property type="term" value="P:lipoate biosynthetic process"/>
    <property type="evidence" value="ECO:0007669"/>
    <property type="project" value="UniProtKB-UniRule"/>
</dbReference>
<dbReference type="PANTHER" id="PTHR43679">
    <property type="entry name" value="OCTANOYLTRANSFERASE LIPM-RELATED"/>
    <property type="match status" value="1"/>
</dbReference>
<dbReference type="RefSeq" id="WP_089830180.1">
    <property type="nucleotide sequence ID" value="NZ_BJWI01000004.1"/>
</dbReference>
<dbReference type="OrthoDB" id="2080934at2"/>
<keyword evidence="2 3" id="KW-0012">Acyltransferase</keyword>